<protein>
    <recommendedName>
        <fullName evidence="9">Leucine-rich repeat-containing N-terminal plant-type domain-containing protein</fullName>
    </recommendedName>
</protein>
<dbReference type="AlphaFoldDB" id="A0ABD3DVA3"/>
<evidence type="ECO:0000256" key="1">
    <source>
        <dbReference type="ARBA" id="ARBA00004167"/>
    </source>
</evidence>
<comment type="caution">
    <text evidence="10">The sequence shown here is derived from an EMBL/GenBank/DDBJ whole genome shotgun (WGS) entry which is preliminary data.</text>
</comment>
<proteinExistence type="predicted"/>
<sequence length="160" mass="17604">MGPFPLTFQLLLLCILLLYIQARETDALSPDGQALVNFRTAVIRSDSIMLQWRPEHEDTCEWKGVKCDVKSKRVTALSLPNHMLSGPLSPDIGKLESLQFLALHGNNFYGPIPPELGNCTQLQSIELGNLFNLESLDVSSNILSGSIPDSLGKLSKLSKL</sequence>
<keyword evidence="4 8" id="KW-0732">Signal</keyword>
<dbReference type="InterPro" id="IPR032675">
    <property type="entry name" value="LRR_dom_sf"/>
</dbReference>
<evidence type="ECO:0000256" key="6">
    <source>
        <dbReference type="ARBA" id="ARBA00022989"/>
    </source>
</evidence>
<keyword evidence="3" id="KW-0812">Transmembrane</keyword>
<keyword evidence="11" id="KW-1185">Reference proteome</keyword>
<dbReference type="InterPro" id="IPR013210">
    <property type="entry name" value="LRR_N_plant-typ"/>
</dbReference>
<dbReference type="EMBL" id="JAVIJP010000013">
    <property type="protein sequence ID" value="KAL3645824.1"/>
    <property type="molecule type" value="Genomic_DNA"/>
</dbReference>
<evidence type="ECO:0000259" key="9">
    <source>
        <dbReference type="Pfam" id="PF08263"/>
    </source>
</evidence>
<dbReference type="FunFam" id="3.80.10.10:FF:000129">
    <property type="entry name" value="Leucine-rich repeat receptor-like kinase"/>
    <property type="match status" value="1"/>
</dbReference>
<dbReference type="Gene3D" id="3.80.10.10">
    <property type="entry name" value="Ribonuclease Inhibitor"/>
    <property type="match status" value="2"/>
</dbReference>
<keyword evidence="6" id="KW-1133">Transmembrane helix</keyword>
<dbReference type="PANTHER" id="PTHR47988">
    <property type="entry name" value="SOMATIC EMBRYOGENESIS RECEPTOR KINASE 1"/>
    <property type="match status" value="1"/>
</dbReference>
<accession>A0ABD3DVA3</accession>
<name>A0ABD3DVA3_9LAMI</name>
<organism evidence="10 11">
    <name type="scientific">Castilleja foliolosa</name>
    <dbReference type="NCBI Taxonomy" id="1961234"/>
    <lineage>
        <taxon>Eukaryota</taxon>
        <taxon>Viridiplantae</taxon>
        <taxon>Streptophyta</taxon>
        <taxon>Embryophyta</taxon>
        <taxon>Tracheophyta</taxon>
        <taxon>Spermatophyta</taxon>
        <taxon>Magnoliopsida</taxon>
        <taxon>eudicotyledons</taxon>
        <taxon>Gunneridae</taxon>
        <taxon>Pentapetalae</taxon>
        <taxon>asterids</taxon>
        <taxon>lamiids</taxon>
        <taxon>Lamiales</taxon>
        <taxon>Orobanchaceae</taxon>
        <taxon>Pedicularideae</taxon>
        <taxon>Castillejinae</taxon>
        <taxon>Castilleja</taxon>
    </lineage>
</organism>
<gene>
    <name evidence="10" type="ORF">CASFOL_011004</name>
</gene>
<evidence type="ECO:0000256" key="3">
    <source>
        <dbReference type="ARBA" id="ARBA00022692"/>
    </source>
</evidence>
<dbReference type="InterPro" id="IPR001611">
    <property type="entry name" value="Leu-rich_rpt"/>
</dbReference>
<evidence type="ECO:0000256" key="5">
    <source>
        <dbReference type="ARBA" id="ARBA00022737"/>
    </source>
</evidence>
<evidence type="ECO:0000313" key="11">
    <source>
        <dbReference type="Proteomes" id="UP001632038"/>
    </source>
</evidence>
<comment type="subcellular location">
    <subcellularLocation>
        <location evidence="1">Membrane</location>
        <topology evidence="1">Single-pass membrane protein</topology>
    </subcellularLocation>
</comment>
<dbReference type="Pfam" id="PF08263">
    <property type="entry name" value="LRRNT_2"/>
    <property type="match status" value="1"/>
</dbReference>
<evidence type="ECO:0000256" key="8">
    <source>
        <dbReference type="SAM" id="SignalP"/>
    </source>
</evidence>
<dbReference type="GO" id="GO:0016020">
    <property type="term" value="C:membrane"/>
    <property type="evidence" value="ECO:0007669"/>
    <property type="project" value="UniProtKB-SubCell"/>
</dbReference>
<dbReference type="Proteomes" id="UP001632038">
    <property type="component" value="Unassembled WGS sequence"/>
</dbReference>
<evidence type="ECO:0000256" key="2">
    <source>
        <dbReference type="ARBA" id="ARBA00022614"/>
    </source>
</evidence>
<feature type="domain" description="Leucine-rich repeat-containing N-terminal plant-type" evidence="9">
    <location>
        <begin position="29"/>
        <end position="68"/>
    </location>
</feature>
<dbReference type="SUPFAM" id="SSF52058">
    <property type="entry name" value="L domain-like"/>
    <property type="match status" value="1"/>
</dbReference>
<feature type="signal peptide" evidence="8">
    <location>
        <begin position="1"/>
        <end position="22"/>
    </location>
</feature>
<keyword evidence="5" id="KW-0677">Repeat</keyword>
<dbReference type="Pfam" id="PF00560">
    <property type="entry name" value="LRR_1"/>
    <property type="match status" value="2"/>
</dbReference>
<evidence type="ECO:0000256" key="4">
    <source>
        <dbReference type="ARBA" id="ARBA00022729"/>
    </source>
</evidence>
<evidence type="ECO:0000313" key="10">
    <source>
        <dbReference type="EMBL" id="KAL3645824.1"/>
    </source>
</evidence>
<reference evidence="11" key="1">
    <citation type="journal article" date="2024" name="IScience">
        <title>Strigolactones Initiate the Formation of Haustorium-like Structures in Castilleja.</title>
        <authorList>
            <person name="Buerger M."/>
            <person name="Peterson D."/>
            <person name="Chory J."/>
        </authorList>
    </citation>
    <scope>NUCLEOTIDE SEQUENCE [LARGE SCALE GENOMIC DNA]</scope>
</reference>
<feature type="chain" id="PRO_5044755631" description="Leucine-rich repeat-containing N-terminal plant-type domain-containing protein" evidence="8">
    <location>
        <begin position="23"/>
        <end position="160"/>
    </location>
</feature>
<keyword evidence="2" id="KW-0433">Leucine-rich repeat</keyword>
<keyword evidence="7" id="KW-0472">Membrane</keyword>
<evidence type="ECO:0000256" key="7">
    <source>
        <dbReference type="ARBA" id="ARBA00023136"/>
    </source>
</evidence>